<dbReference type="InterPro" id="IPR050744">
    <property type="entry name" value="AI-2_Isomerase_LsrG"/>
</dbReference>
<keyword evidence="2" id="KW-0503">Monooxygenase</keyword>
<evidence type="ECO:0000259" key="1">
    <source>
        <dbReference type="PROSITE" id="PS51725"/>
    </source>
</evidence>
<dbReference type="PANTHER" id="PTHR33336:SF15">
    <property type="entry name" value="ABM DOMAIN-CONTAINING PROTEIN"/>
    <property type="match status" value="1"/>
</dbReference>
<dbReference type="SUPFAM" id="SSF54909">
    <property type="entry name" value="Dimeric alpha+beta barrel"/>
    <property type="match status" value="1"/>
</dbReference>
<organism evidence="2 3">
    <name type="scientific">Actinomadura spongiicola</name>
    <dbReference type="NCBI Taxonomy" id="2303421"/>
    <lineage>
        <taxon>Bacteria</taxon>
        <taxon>Bacillati</taxon>
        <taxon>Actinomycetota</taxon>
        <taxon>Actinomycetes</taxon>
        <taxon>Streptosporangiales</taxon>
        <taxon>Thermomonosporaceae</taxon>
        <taxon>Actinomadura</taxon>
    </lineage>
</organism>
<sequence length="106" mass="11951">MFGLVVRFTCKDEASADAFDELVGETIGKIETQEPGTLIYAVHRVDGHPLQRIFYELYRDRAAFDAHEDQEHVKRFLGAREELLASVEVDWLDLQAGKGTDGCGEH</sequence>
<keyword evidence="3" id="KW-1185">Reference proteome</keyword>
<reference evidence="2 3" key="1">
    <citation type="submission" date="2018-08" db="EMBL/GenBank/DDBJ databases">
        <title>Actinomadura spongicola sp. nov., isolated from marine sponge Leucetta chagosensis.</title>
        <authorList>
            <person name="Li L."/>
            <person name="Lin H.W."/>
        </authorList>
    </citation>
    <scope>NUCLEOTIDE SEQUENCE [LARGE SCALE GENOMIC DNA]</scope>
    <source>
        <strain evidence="2 3">LHW52907</strain>
    </source>
</reference>
<dbReference type="InterPro" id="IPR011008">
    <property type="entry name" value="Dimeric_a/b-barrel"/>
</dbReference>
<keyword evidence="2" id="KW-0560">Oxidoreductase</keyword>
<dbReference type="InterPro" id="IPR007138">
    <property type="entry name" value="ABM_dom"/>
</dbReference>
<gene>
    <name evidence="2" type="ORF">D0T12_22275</name>
</gene>
<proteinExistence type="predicted"/>
<dbReference type="EMBL" id="QVNQ01000006">
    <property type="protein sequence ID" value="RFS83739.1"/>
    <property type="molecule type" value="Genomic_DNA"/>
</dbReference>
<dbReference type="Pfam" id="PF03992">
    <property type="entry name" value="ABM"/>
    <property type="match status" value="1"/>
</dbReference>
<dbReference type="Gene3D" id="3.30.70.100">
    <property type="match status" value="1"/>
</dbReference>
<evidence type="ECO:0000313" key="2">
    <source>
        <dbReference type="EMBL" id="RFS83739.1"/>
    </source>
</evidence>
<dbReference type="Proteomes" id="UP000262882">
    <property type="component" value="Unassembled WGS sequence"/>
</dbReference>
<name>A0A372GF84_9ACTN</name>
<dbReference type="OrthoDB" id="3695636at2"/>
<dbReference type="AlphaFoldDB" id="A0A372GF84"/>
<protein>
    <submittedName>
        <fullName evidence="2">Antibiotic biosynthesis monooxygenase</fullName>
    </submittedName>
</protein>
<evidence type="ECO:0000313" key="3">
    <source>
        <dbReference type="Proteomes" id="UP000262882"/>
    </source>
</evidence>
<dbReference type="PROSITE" id="PS51725">
    <property type="entry name" value="ABM"/>
    <property type="match status" value="1"/>
</dbReference>
<comment type="caution">
    <text evidence="2">The sequence shown here is derived from an EMBL/GenBank/DDBJ whole genome shotgun (WGS) entry which is preliminary data.</text>
</comment>
<dbReference type="PANTHER" id="PTHR33336">
    <property type="entry name" value="QUINOL MONOOXYGENASE YGIN-RELATED"/>
    <property type="match status" value="1"/>
</dbReference>
<feature type="domain" description="ABM" evidence="1">
    <location>
        <begin position="2"/>
        <end position="92"/>
    </location>
</feature>
<dbReference type="RefSeq" id="WP_117401569.1">
    <property type="nucleotide sequence ID" value="NZ_QVNQ01000006.1"/>
</dbReference>
<accession>A0A372GF84</accession>
<dbReference type="GO" id="GO:0004497">
    <property type="term" value="F:monooxygenase activity"/>
    <property type="evidence" value="ECO:0007669"/>
    <property type="project" value="UniProtKB-KW"/>
</dbReference>